<evidence type="ECO:0000313" key="1">
    <source>
        <dbReference type="EMBL" id="PRR79623.1"/>
    </source>
</evidence>
<proteinExistence type="predicted"/>
<gene>
    <name evidence="1" type="ORF">CLLU_34670</name>
</gene>
<keyword evidence="2" id="KW-1185">Reference proteome</keyword>
<organism evidence="1 2">
    <name type="scientific">Clostridium luticellarii</name>
    <dbReference type="NCBI Taxonomy" id="1691940"/>
    <lineage>
        <taxon>Bacteria</taxon>
        <taxon>Bacillati</taxon>
        <taxon>Bacillota</taxon>
        <taxon>Clostridia</taxon>
        <taxon>Eubacteriales</taxon>
        <taxon>Clostridiaceae</taxon>
        <taxon>Clostridium</taxon>
    </lineage>
</organism>
<reference evidence="1 2" key="1">
    <citation type="submission" date="2018-03" db="EMBL/GenBank/DDBJ databases">
        <title>Genome sequence of Clostridium luticellarii DSM 29923.</title>
        <authorList>
            <person name="Poehlein A."/>
            <person name="Daniel R."/>
        </authorList>
    </citation>
    <scope>NUCLEOTIDE SEQUENCE [LARGE SCALE GENOMIC DNA]</scope>
    <source>
        <strain evidence="1 2">DSM 29923</strain>
    </source>
</reference>
<sequence length="118" mass="13995">MFSSKIESKIVVDWKINTKLHNIIQLALKNNNLCKRIGNNKKGYKSERRQNFYYYHPLQRGKSKQTLWLEQIIEKLKREQAQYTSHLAKVIVSKFEKFLITGPSTVVKIVKNLQPKYD</sequence>
<name>A0A2T0B732_9CLOT</name>
<dbReference type="AlphaFoldDB" id="A0A2T0B732"/>
<evidence type="ECO:0000313" key="2">
    <source>
        <dbReference type="Proteomes" id="UP000237798"/>
    </source>
</evidence>
<dbReference type="Proteomes" id="UP000237798">
    <property type="component" value="Unassembled WGS sequence"/>
</dbReference>
<dbReference type="EMBL" id="PVXP01000099">
    <property type="protein sequence ID" value="PRR79623.1"/>
    <property type="molecule type" value="Genomic_DNA"/>
</dbReference>
<comment type="caution">
    <text evidence="1">The sequence shown here is derived from an EMBL/GenBank/DDBJ whole genome shotgun (WGS) entry which is preliminary data.</text>
</comment>
<protein>
    <submittedName>
        <fullName evidence="1">Uncharacterized protein</fullName>
    </submittedName>
</protein>
<accession>A0A2T0B732</accession>